<dbReference type="EMBL" id="OVEO01000016">
    <property type="protein sequence ID" value="SPR01021.1"/>
    <property type="molecule type" value="Genomic_DNA"/>
</dbReference>
<dbReference type="OrthoDB" id="2103587at2759"/>
<dbReference type="Proteomes" id="UP000290189">
    <property type="component" value="Unassembled WGS sequence"/>
</dbReference>
<dbReference type="Proteomes" id="UP000039324">
    <property type="component" value="Unassembled WGS sequence"/>
</dbReference>
<evidence type="ECO:0000256" key="1">
    <source>
        <dbReference type="SAM" id="Phobius"/>
    </source>
</evidence>
<protein>
    <submittedName>
        <fullName evidence="2">Uncharacterized protein</fullName>
    </submittedName>
</protein>
<evidence type="ECO:0000313" key="3">
    <source>
        <dbReference type="EMBL" id="SPR01021.1"/>
    </source>
</evidence>
<evidence type="ECO:0000313" key="2">
    <source>
        <dbReference type="EMBL" id="CEO97040.1"/>
    </source>
</evidence>
<feature type="transmembrane region" description="Helical" evidence="1">
    <location>
        <begin position="99"/>
        <end position="121"/>
    </location>
</feature>
<evidence type="ECO:0000313" key="4">
    <source>
        <dbReference type="Proteomes" id="UP000039324"/>
    </source>
</evidence>
<gene>
    <name evidence="2" type="ORF">PBRA_005644</name>
    <name evidence="3" type="ORF">PLBR_LOCUS8236</name>
</gene>
<dbReference type="GO" id="GO:0016020">
    <property type="term" value="C:membrane"/>
    <property type="evidence" value="ECO:0007669"/>
    <property type="project" value="TreeGrafter"/>
</dbReference>
<feature type="transmembrane region" description="Helical" evidence="1">
    <location>
        <begin position="238"/>
        <end position="258"/>
    </location>
</feature>
<feature type="transmembrane region" description="Helical" evidence="1">
    <location>
        <begin position="199"/>
        <end position="226"/>
    </location>
</feature>
<organism evidence="2 4">
    <name type="scientific">Plasmodiophora brassicae</name>
    <name type="common">Clubroot disease agent</name>
    <dbReference type="NCBI Taxonomy" id="37360"/>
    <lineage>
        <taxon>Eukaryota</taxon>
        <taxon>Sar</taxon>
        <taxon>Rhizaria</taxon>
        <taxon>Endomyxa</taxon>
        <taxon>Phytomyxea</taxon>
        <taxon>Plasmodiophorida</taxon>
        <taxon>Plasmodiophoridae</taxon>
        <taxon>Plasmodiophora</taxon>
    </lineage>
</organism>
<dbReference type="PANTHER" id="PTHR12242">
    <property type="entry name" value="OS02G0130600 PROTEIN-RELATED"/>
    <property type="match status" value="1"/>
</dbReference>
<evidence type="ECO:0000313" key="5">
    <source>
        <dbReference type="Proteomes" id="UP000290189"/>
    </source>
</evidence>
<reference evidence="2 4" key="1">
    <citation type="submission" date="2015-02" db="EMBL/GenBank/DDBJ databases">
        <authorList>
            <person name="Chooi Y.-H."/>
        </authorList>
    </citation>
    <scope>NUCLEOTIDE SEQUENCE [LARGE SCALE GENOMIC DNA]</scope>
    <source>
        <strain evidence="2">E3</strain>
    </source>
</reference>
<proteinExistence type="predicted"/>
<feature type="transmembrane region" description="Helical" evidence="1">
    <location>
        <begin position="50"/>
        <end position="78"/>
    </location>
</feature>
<name>A0A0G4IPA6_PLABS</name>
<dbReference type="OMA" id="CSAYAVA"/>
<keyword evidence="1" id="KW-0812">Transmembrane</keyword>
<feature type="transmembrane region" description="Helical" evidence="1">
    <location>
        <begin position="127"/>
        <end position="156"/>
    </location>
</feature>
<sequence length="289" mass="31833">MSSGRVKIAVFLGVVSAFIGWRLCSPSTTASREDFYRLTQSNVASARVLIGYRVLCALTIAASVTWVAVDPVGLPGVVNLVDGSMAQIRSVGRIRFCTFTVWAWIGQGLYFACTLLLHLLGPDRSPMALVLIATVLFEIGFALALLVSFVVSYVLIPSSPDPTNLFSWASLAMHNLNVLFMVVELVLNQVEFHIEHFHFALLFGVVYILFAWVVAQRTGYFFYFFLNPNYKHALLAHALLLLTVTTFFGLSVLVSHSFNPEQSVLSLPVLTAVTVALCTIRPRPKNVTA</sequence>
<reference evidence="3 5" key="2">
    <citation type="submission" date="2018-03" db="EMBL/GenBank/DDBJ databases">
        <authorList>
            <person name="Fogelqvist J."/>
        </authorList>
    </citation>
    <scope>NUCLEOTIDE SEQUENCE [LARGE SCALE GENOMIC DNA]</scope>
</reference>
<keyword evidence="1" id="KW-0472">Membrane</keyword>
<keyword evidence="3" id="KW-0496">Mitochondrion</keyword>
<dbReference type="AlphaFoldDB" id="A0A0G4IPA6"/>
<dbReference type="EMBL" id="CDSF01000078">
    <property type="protein sequence ID" value="CEO97040.1"/>
    <property type="molecule type" value="Genomic_DNA"/>
</dbReference>
<geneLocation type="mitochondrion" evidence="3"/>
<feature type="transmembrane region" description="Helical" evidence="1">
    <location>
        <begin position="168"/>
        <end position="187"/>
    </location>
</feature>
<accession>A0A0G4IPA6</accession>
<keyword evidence="1" id="KW-1133">Transmembrane helix</keyword>
<keyword evidence="4" id="KW-1185">Reference proteome</keyword>